<proteinExistence type="predicted"/>
<dbReference type="AlphaFoldDB" id="U5DBH5"/>
<dbReference type="Gramene" id="ERN19884">
    <property type="protein sequence ID" value="ERN19884"/>
    <property type="gene ID" value="AMTR_s00071p00056450"/>
</dbReference>
<keyword evidence="2" id="KW-1185">Reference proteome</keyword>
<name>U5DBH5_AMBTC</name>
<dbReference type="Proteomes" id="UP000017836">
    <property type="component" value="Unassembled WGS sequence"/>
</dbReference>
<evidence type="ECO:0000313" key="1">
    <source>
        <dbReference type="EMBL" id="ERN19884.1"/>
    </source>
</evidence>
<organism evidence="1 2">
    <name type="scientific">Amborella trichopoda</name>
    <dbReference type="NCBI Taxonomy" id="13333"/>
    <lineage>
        <taxon>Eukaryota</taxon>
        <taxon>Viridiplantae</taxon>
        <taxon>Streptophyta</taxon>
        <taxon>Embryophyta</taxon>
        <taxon>Tracheophyta</taxon>
        <taxon>Spermatophyta</taxon>
        <taxon>Magnoliopsida</taxon>
        <taxon>Amborellales</taxon>
        <taxon>Amborellaceae</taxon>
        <taxon>Amborella</taxon>
    </lineage>
</organism>
<evidence type="ECO:0000313" key="2">
    <source>
        <dbReference type="Proteomes" id="UP000017836"/>
    </source>
</evidence>
<dbReference type="EMBL" id="KI392062">
    <property type="protein sequence ID" value="ERN19884.1"/>
    <property type="molecule type" value="Genomic_DNA"/>
</dbReference>
<accession>U5DBH5</accession>
<protein>
    <submittedName>
        <fullName evidence="1">Uncharacterized protein</fullName>
    </submittedName>
</protein>
<dbReference type="HOGENOM" id="CLU_2708148_0_0_1"/>
<gene>
    <name evidence="1" type="ORF">AMTR_s00071p00056450</name>
</gene>
<reference evidence="2" key="1">
    <citation type="journal article" date="2013" name="Science">
        <title>The Amborella genome and the evolution of flowering plants.</title>
        <authorList>
            <consortium name="Amborella Genome Project"/>
        </authorList>
    </citation>
    <scope>NUCLEOTIDE SEQUENCE [LARGE SCALE GENOMIC DNA]</scope>
</reference>
<sequence length="73" mass="8644">MVYMMPRTPVFSFVFPSKTEGLSAEALSFQFFIPLSSSRASMSMYLGIDPHRFLLKRRCRFICRGRCLFRHWT</sequence>